<protein>
    <submittedName>
        <fullName evidence="1">Uncharacterized protein</fullName>
    </submittedName>
</protein>
<name>A0A9X9LY75_GULGU</name>
<proteinExistence type="predicted"/>
<organism evidence="1 2">
    <name type="scientific">Gulo gulo</name>
    <name type="common">Wolverine</name>
    <name type="synonym">Gluton</name>
    <dbReference type="NCBI Taxonomy" id="48420"/>
    <lineage>
        <taxon>Eukaryota</taxon>
        <taxon>Metazoa</taxon>
        <taxon>Chordata</taxon>
        <taxon>Craniata</taxon>
        <taxon>Vertebrata</taxon>
        <taxon>Euteleostomi</taxon>
        <taxon>Mammalia</taxon>
        <taxon>Eutheria</taxon>
        <taxon>Laurasiatheria</taxon>
        <taxon>Carnivora</taxon>
        <taxon>Caniformia</taxon>
        <taxon>Musteloidea</taxon>
        <taxon>Mustelidae</taxon>
        <taxon>Guloninae</taxon>
        <taxon>Gulo</taxon>
    </lineage>
</organism>
<sequence length="85" mass="8778">SAPTAPLRSPLFASGPGSHGAGALLSRLYRAAGRGGGQRGALGRLCCDGAPGPISERFQMFWDIWLRSIQGKRASAISAIPCALL</sequence>
<accession>A0A9X9LY75</accession>
<reference evidence="1 2" key="1">
    <citation type="submission" date="2018-10" db="EMBL/GenBank/DDBJ databases">
        <authorList>
            <person name="Ekblom R."/>
            <person name="Jareborg N."/>
        </authorList>
    </citation>
    <scope>NUCLEOTIDE SEQUENCE [LARGE SCALE GENOMIC DNA]</scope>
    <source>
        <tissue evidence="1">Muscle</tissue>
    </source>
</reference>
<dbReference type="AlphaFoldDB" id="A0A9X9LY75"/>
<evidence type="ECO:0000313" key="1">
    <source>
        <dbReference type="EMBL" id="VCW99377.1"/>
    </source>
</evidence>
<comment type="caution">
    <text evidence="1">The sequence shown here is derived from an EMBL/GenBank/DDBJ whole genome shotgun (WGS) entry which is preliminary data.</text>
</comment>
<dbReference type="EMBL" id="CYRY02028498">
    <property type="protein sequence ID" value="VCW99377.1"/>
    <property type="molecule type" value="Genomic_DNA"/>
</dbReference>
<keyword evidence="2" id="KW-1185">Reference proteome</keyword>
<evidence type="ECO:0000313" key="2">
    <source>
        <dbReference type="Proteomes" id="UP000269945"/>
    </source>
</evidence>
<dbReference type="Proteomes" id="UP000269945">
    <property type="component" value="Unassembled WGS sequence"/>
</dbReference>
<gene>
    <name evidence="1" type="ORF">BN2614_LOCUS2</name>
</gene>
<feature type="non-terminal residue" evidence="1">
    <location>
        <position position="1"/>
    </location>
</feature>